<keyword evidence="3" id="KW-1185">Reference proteome</keyword>
<reference evidence="3" key="1">
    <citation type="journal article" date="2019" name="Int. J. Syst. Evol. Microbiol.">
        <title>The Global Catalogue of Microorganisms (GCM) 10K type strain sequencing project: providing services to taxonomists for standard genome sequencing and annotation.</title>
        <authorList>
            <consortium name="The Broad Institute Genomics Platform"/>
            <consortium name="The Broad Institute Genome Sequencing Center for Infectious Disease"/>
            <person name="Wu L."/>
            <person name="Ma J."/>
        </authorList>
    </citation>
    <scope>NUCLEOTIDE SEQUENCE [LARGE SCALE GENOMIC DNA]</scope>
    <source>
        <strain evidence="3">JCM 30346</strain>
    </source>
</reference>
<feature type="chain" id="PRO_5046675041" description="Metalloprotease" evidence="1">
    <location>
        <begin position="22"/>
        <end position="261"/>
    </location>
</feature>
<dbReference type="RefSeq" id="WP_380754781.1">
    <property type="nucleotide sequence ID" value="NZ_JBHSRF010000025.1"/>
</dbReference>
<name>A0ABW1NKE6_9ACTN</name>
<organism evidence="2 3">
    <name type="scientific">Sphaerisporangium aureirubrum</name>
    <dbReference type="NCBI Taxonomy" id="1544736"/>
    <lineage>
        <taxon>Bacteria</taxon>
        <taxon>Bacillati</taxon>
        <taxon>Actinomycetota</taxon>
        <taxon>Actinomycetes</taxon>
        <taxon>Streptosporangiales</taxon>
        <taxon>Streptosporangiaceae</taxon>
        <taxon>Sphaerisporangium</taxon>
    </lineage>
</organism>
<feature type="signal peptide" evidence="1">
    <location>
        <begin position="1"/>
        <end position="21"/>
    </location>
</feature>
<evidence type="ECO:0000313" key="2">
    <source>
        <dbReference type="EMBL" id="MFC6083207.1"/>
    </source>
</evidence>
<dbReference type="Proteomes" id="UP001596137">
    <property type="component" value="Unassembled WGS sequence"/>
</dbReference>
<evidence type="ECO:0000313" key="3">
    <source>
        <dbReference type="Proteomes" id="UP001596137"/>
    </source>
</evidence>
<accession>A0ABW1NKE6</accession>
<protein>
    <recommendedName>
        <fullName evidence="4">Metalloprotease</fullName>
    </recommendedName>
</protein>
<dbReference type="EMBL" id="JBHSRF010000025">
    <property type="protein sequence ID" value="MFC6083207.1"/>
    <property type="molecule type" value="Genomic_DNA"/>
</dbReference>
<evidence type="ECO:0008006" key="4">
    <source>
        <dbReference type="Google" id="ProtNLM"/>
    </source>
</evidence>
<evidence type="ECO:0000256" key="1">
    <source>
        <dbReference type="SAM" id="SignalP"/>
    </source>
</evidence>
<keyword evidence="1" id="KW-0732">Signal</keyword>
<comment type="caution">
    <text evidence="2">The sequence shown here is derived from an EMBL/GenBank/DDBJ whole genome shotgun (WGS) entry which is preliminary data.</text>
</comment>
<sequence>MRTKLTIIVVAGLLGSLFLSGAEASAGAYPVRDAPVLTSNKLYKSGVLPRFSCKQGALSTENTKAAVKTLKALWGCLNKGWGAYFGKAGLDFKPAKLTVITKGRRFCGDKWEKTQAASYCEENSTAAILADKYYLKVREIYHFQLAASLYGRHVQELTGIGDGFQTVDYSTRPELNELYRRYSLQAYCLGGVFLGAVWKTAARDAESWPALLDLMRINGDEGKKPGKEGRGKSIVRWLDRGYKSRNPRSCNTWTASSGLVA</sequence>
<proteinExistence type="predicted"/>
<gene>
    <name evidence="2" type="ORF">ACFP1K_18685</name>
</gene>